<evidence type="ECO:0000313" key="2">
    <source>
        <dbReference type="Proteomes" id="UP001165960"/>
    </source>
</evidence>
<sequence length="118" mass="13229">MAIFKQTPGPSNPRDSFLVEGGMPRGNSNTYQDLSSGLTQLQQFMDDVPQSSSLGNWSLLLMTVPTPMEVDTNASPSKETIQQSMIRMDKKRTKRSTITAADHPTSLCRNIYWRDFVT</sequence>
<dbReference type="Proteomes" id="UP001165960">
    <property type="component" value="Unassembled WGS sequence"/>
</dbReference>
<proteinExistence type="predicted"/>
<dbReference type="EMBL" id="QTSX02006476">
    <property type="protein sequence ID" value="KAJ9053960.1"/>
    <property type="molecule type" value="Genomic_DNA"/>
</dbReference>
<name>A0ACC2RV67_9FUNG</name>
<keyword evidence="2" id="KW-1185">Reference proteome</keyword>
<protein>
    <submittedName>
        <fullName evidence="1">Uncharacterized protein</fullName>
    </submittedName>
</protein>
<organism evidence="1 2">
    <name type="scientific">Entomophthora muscae</name>
    <dbReference type="NCBI Taxonomy" id="34485"/>
    <lineage>
        <taxon>Eukaryota</taxon>
        <taxon>Fungi</taxon>
        <taxon>Fungi incertae sedis</taxon>
        <taxon>Zoopagomycota</taxon>
        <taxon>Entomophthoromycotina</taxon>
        <taxon>Entomophthoromycetes</taxon>
        <taxon>Entomophthorales</taxon>
        <taxon>Entomophthoraceae</taxon>
        <taxon>Entomophthora</taxon>
    </lineage>
</organism>
<reference evidence="1" key="1">
    <citation type="submission" date="2022-04" db="EMBL/GenBank/DDBJ databases">
        <title>Genome of the entomopathogenic fungus Entomophthora muscae.</title>
        <authorList>
            <person name="Elya C."/>
            <person name="Lovett B.R."/>
            <person name="Lee E."/>
            <person name="Macias A.M."/>
            <person name="Hajek A.E."/>
            <person name="De Bivort B.L."/>
            <person name="Kasson M.T."/>
            <person name="De Fine Licht H.H."/>
            <person name="Stajich J.E."/>
        </authorList>
    </citation>
    <scope>NUCLEOTIDE SEQUENCE</scope>
    <source>
        <strain evidence="1">Berkeley</strain>
    </source>
</reference>
<comment type="caution">
    <text evidence="1">The sequence shown here is derived from an EMBL/GenBank/DDBJ whole genome shotgun (WGS) entry which is preliminary data.</text>
</comment>
<evidence type="ECO:0000313" key="1">
    <source>
        <dbReference type="EMBL" id="KAJ9053960.1"/>
    </source>
</evidence>
<gene>
    <name evidence="1" type="ORF">DSO57_1019311</name>
</gene>
<accession>A0ACC2RV67</accession>